<dbReference type="InterPro" id="IPR003739">
    <property type="entry name" value="Lys_aminomutase/Glu_NH3_mut"/>
</dbReference>
<dbReference type="SFLD" id="SFLDS00029">
    <property type="entry name" value="Radical_SAM"/>
    <property type="match status" value="1"/>
</dbReference>
<sequence>MNRAALTITGQDTDGVSRFRAYGVRQLDRIAKRFGLSGETLEAVRLVSLVLPFRVNEYVLSELIDWARVPDDPVFQLVFPQPGMLASEDAAQVADAAVRADRGELATVVAAVRSRLNPHPGQQIELNVPSDAEGALPGAQHKYRETLLYFPGNGQTCHAYCTYCFRWAQFVGDPDLRFTAPGPERVVGYLRQHPEVNDVLLTGGDPMVMSAETLRRHLEPLLGVRSVRTIRIGTKAVAYWPQRFVTDADADDTLRLFERVVRSGRTLAVMAHFSHDRELEPDLARRALGRIRDTGAVIYCQAPLIARVNDDARVWERLWRAEVAAGAVPYYMFVTRDTGPRDYFKVPLARAASIFREAYSALPGLARTVRGPVMSTTPGKVVVDGVDDAGDCLQLRFLQARDPLLVGRPFRTRCRPGASWLDELTPVPGTPADLARAVATPALPAGIPPARDETAPDKEE</sequence>
<proteinExistence type="predicted"/>
<dbReference type="PANTHER" id="PTHR30538">
    <property type="entry name" value="LYSINE 2,3-AMINOMUTASE-RELATED"/>
    <property type="match status" value="1"/>
</dbReference>
<keyword evidence="3" id="KW-0949">S-adenosyl-L-methionine</keyword>
<evidence type="ECO:0000256" key="5">
    <source>
        <dbReference type="ARBA" id="ARBA00022898"/>
    </source>
</evidence>
<evidence type="ECO:0000256" key="7">
    <source>
        <dbReference type="ARBA" id="ARBA00023014"/>
    </source>
</evidence>
<feature type="region of interest" description="Disordered" evidence="8">
    <location>
        <begin position="439"/>
        <end position="460"/>
    </location>
</feature>
<dbReference type="PANTHER" id="PTHR30538:SF0">
    <property type="entry name" value="L-LYSINE 2,3-AMINOMUTASE AQ_1632-RELATED"/>
    <property type="match status" value="1"/>
</dbReference>
<dbReference type="InterPro" id="IPR058240">
    <property type="entry name" value="rSAM_sf"/>
</dbReference>
<dbReference type="InterPro" id="IPR007197">
    <property type="entry name" value="rSAM"/>
</dbReference>
<evidence type="ECO:0000256" key="4">
    <source>
        <dbReference type="ARBA" id="ARBA00022723"/>
    </source>
</evidence>
<keyword evidence="2" id="KW-0004">4Fe-4S</keyword>
<gene>
    <name evidence="9" type="ORF">STRAU_0235</name>
</gene>
<dbReference type="GO" id="GO:0046872">
    <property type="term" value="F:metal ion binding"/>
    <property type="evidence" value="ECO:0007669"/>
    <property type="project" value="UniProtKB-KW"/>
</dbReference>
<dbReference type="RefSeq" id="WP_016638369.1">
    <property type="nucleotide sequence ID" value="NZ_AOPZ01000008.1"/>
</dbReference>
<evidence type="ECO:0000256" key="2">
    <source>
        <dbReference type="ARBA" id="ARBA00022485"/>
    </source>
</evidence>
<evidence type="ECO:0000256" key="3">
    <source>
        <dbReference type="ARBA" id="ARBA00022691"/>
    </source>
</evidence>
<dbReference type="CDD" id="cd01335">
    <property type="entry name" value="Radical_SAM"/>
    <property type="match status" value="1"/>
</dbReference>
<accession>S4AZC0</accession>
<dbReference type="GO" id="GO:0051539">
    <property type="term" value="F:4 iron, 4 sulfur cluster binding"/>
    <property type="evidence" value="ECO:0007669"/>
    <property type="project" value="UniProtKB-KW"/>
</dbReference>
<evidence type="ECO:0000256" key="8">
    <source>
        <dbReference type="SAM" id="MobiDB-lite"/>
    </source>
</evidence>
<keyword evidence="5" id="KW-0663">Pyridoxal phosphate</keyword>
<keyword evidence="7" id="KW-0411">Iron-sulfur</keyword>
<dbReference type="SUPFAM" id="SSF102114">
    <property type="entry name" value="Radical SAM enzymes"/>
    <property type="match status" value="1"/>
</dbReference>
<dbReference type="SFLD" id="SFLDG01070">
    <property type="entry name" value="PLP-dependent"/>
    <property type="match status" value="1"/>
</dbReference>
<name>S4AZC0_9ACTN</name>
<reference evidence="9 10" key="1">
    <citation type="submission" date="2013-02" db="EMBL/GenBank/DDBJ databases">
        <title>Draft Genome Sequence of Streptomyces aurantiacus, Which Produces Setomimycin.</title>
        <authorList>
            <person name="Gruening B.A."/>
            <person name="Praeg A."/>
            <person name="Erxleben A."/>
            <person name="Guenther S."/>
            <person name="Mueller M."/>
        </authorList>
    </citation>
    <scope>NUCLEOTIDE SEQUENCE [LARGE SCALE GENOMIC DNA]</scope>
    <source>
        <strain evidence="9 10">JA 4570</strain>
    </source>
</reference>
<feature type="compositionally biased region" description="Basic and acidic residues" evidence="8">
    <location>
        <begin position="450"/>
        <end position="460"/>
    </location>
</feature>
<comment type="caution">
    <text evidence="9">The sequence shown here is derived from an EMBL/GenBank/DDBJ whole genome shotgun (WGS) entry which is preliminary data.</text>
</comment>
<evidence type="ECO:0000313" key="10">
    <source>
        <dbReference type="Proteomes" id="UP000014629"/>
    </source>
</evidence>
<keyword evidence="10" id="KW-1185">Reference proteome</keyword>
<dbReference type="Proteomes" id="UP000014629">
    <property type="component" value="Unassembled WGS sequence"/>
</dbReference>
<organism evidence="9 10">
    <name type="scientific">Streptomyces aurantiacus JA 4570</name>
    <dbReference type="NCBI Taxonomy" id="1286094"/>
    <lineage>
        <taxon>Bacteria</taxon>
        <taxon>Bacillati</taxon>
        <taxon>Actinomycetota</taxon>
        <taxon>Actinomycetes</taxon>
        <taxon>Kitasatosporales</taxon>
        <taxon>Streptomycetaceae</taxon>
        <taxon>Streptomyces</taxon>
        <taxon>Streptomyces aurantiacus group</taxon>
    </lineage>
</organism>
<keyword evidence="4" id="KW-0479">Metal-binding</keyword>
<dbReference type="Gene3D" id="3.20.20.70">
    <property type="entry name" value="Aldolase class I"/>
    <property type="match status" value="1"/>
</dbReference>
<evidence type="ECO:0000313" key="9">
    <source>
        <dbReference type="EMBL" id="EPH46682.1"/>
    </source>
</evidence>
<comment type="cofactor">
    <cofactor evidence="1">
        <name>pyridoxal 5'-phosphate</name>
        <dbReference type="ChEBI" id="CHEBI:597326"/>
    </cofactor>
</comment>
<dbReference type="GO" id="GO:0003824">
    <property type="term" value="F:catalytic activity"/>
    <property type="evidence" value="ECO:0007669"/>
    <property type="project" value="InterPro"/>
</dbReference>
<protein>
    <submittedName>
        <fullName evidence="9">Putative L-lysine 2,3-aminomutase</fullName>
    </submittedName>
</protein>
<dbReference type="InterPro" id="IPR013785">
    <property type="entry name" value="Aldolase_TIM"/>
</dbReference>
<evidence type="ECO:0000256" key="6">
    <source>
        <dbReference type="ARBA" id="ARBA00023004"/>
    </source>
</evidence>
<evidence type="ECO:0000256" key="1">
    <source>
        <dbReference type="ARBA" id="ARBA00001933"/>
    </source>
</evidence>
<keyword evidence="6" id="KW-0408">Iron</keyword>
<dbReference type="PATRIC" id="fig|1286094.4.peg.232"/>
<dbReference type="AlphaFoldDB" id="S4AZC0"/>
<dbReference type="EMBL" id="AOPZ01000008">
    <property type="protein sequence ID" value="EPH46682.1"/>
    <property type="molecule type" value="Genomic_DNA"/>
</dbReference>